<name>A0A9N9RCZ8_9NEOP</name>
<dbReference type="OrthoDB" id="7461800at2759"/>
<keyword evidence="3" id="KW-1185">Reference proteome</keyword>
<feature type="compositionally biased region" description="Basic and acidic residues" evidence="1">
    <location>
        <begin position="38"/>
        <end position="72"/>
    </location>
</feature>
<reference evidence="2" key="2">
    <citation type="submission" date="2022-10" db="EMBL/GenBank/DDBJ databases">
        <authorList>
            <consortium name="ENA_rothamsted_submissions"/>
            <consortium name="culmorum"/>
            <person name="King R."/>
        </authorList>
    </citation>
    <scope>NUCLEOTIDE SEQUENCE</scope>
</reference>
<feature type="region of interest" description="Disordered" evidence="1">
    <location>
        <begin position="36"/>
        <end position="97"/>
    </location>
</feature>
<evidence type="ECO:0000313" key="2">
    <source>
        <dbReference type="EMBL" id="CAG9794253.1"/>
    </source>
</evidence>
<reference evidence="2" key="1">
    <citation type="submission" date="2021-12" db="EMBL/GenBank/DDBJ databases">
        <authorList>
            <person name="King R."/>
        </authorList>
    </citation>
    <scope>NUCLEOTIDE SEQUENCE</scope>
</reference>
<sequence>MTSHRNQNLCETGEHVPAVGNCQSKVNRAASIKLIRRPHSDPEKASLLKEKQDRKRRQYSESRVKLEQRTQKIQDSSSSEHHKRNSHHRLAANDRKSKEYIQYRTQSILPVKKFFDESNYGAKKFGSLSRGRYENLGDFDDRQSWGDVASRHLSGLTALTANGYADDNYRDLNRSFVSYTSGITLAPLNKRGIIPARALSAIPPDE</sequence>
<accession>A0A9N9RCZ8</accession>
<dbReference type="EMBL" id="OU893337">
    <property type="protein sequence ID" value="CAG9794253.1"/>
    <property type="molecule type" value="Genomic_DNA"/>
</dbReference>
<dbReference type="AlphaFoldDB" id="A0A9N9RCZ8"/>
<evidence type="ECO:0000313" key="3">
    <source>
        <dbReference type="Proteomes" id="UP001153714"/>
    </source>
</evidence>
<organism evidence="2 3">
    <name type="scientific">Diatraea saccharalis</name>
    <name type="common">sugarcane borer</name>
    <dbReference type="NCBI Taxonomy" id="40085"/>
    <lineage>
        <taxon>Eukaryota</taxon>
        <taxon>Metazoa</taxon>
        <taxon>Ecdysozoa</taxon>
        <taxon>Arthropoda</taxon>
        <taxon>Hexapoda</taxon>
        <taxon>Insecta</taxon>
        <taxon>Pterygota</taxon>
        <taxon>Neoptera</taxon>
        <taxon>Endopterygota</taxon>
        <taxon>Lepidoptera</taxon>
        <taxon>Glossata</taxon>
        <taxon>Ditrysia</taxon>
        <taxon>Pyraloidea</taxon>
        <taxon>Crambidae</taxon>
        <taxon>Crambinae</taxon>
        <taxon>Diatraea</taxon>
    </lineage>
</organism>
<protein>
    <submittedName>
        <fullName evidence="2">Uncharacterized protein</fullName>
    </submittedName>
</protein>
<evidence type="ECO:0000256" key="1">
    <source>
        <dbReference type="SAM" id="MobiDB-lite"/>
    </source>
</evidence>
<dbReference type="Proteomes" id="UP001153714">
    <property type="component" value="Chromosome 6"/>
</dbReference>
<feature type="compositionally biased region" description="Basic residues" evidence="1">
    <location>
        <begin position="81"/>
        <end position="90"/>
    </location>
</feature>
<gene>
    <name evidence="2" type="ORF">DIATSA_LOCUS11647</name>
</gene>
<proteinExistence type="predicted"/>